<dbReference type="Proteomes" id="UP001295423">
    <property type="component" value="Unassembled WGS sequence"/>
</dbReference>
<sequence length="226" mass="25108">MWQRKKIWHPSIDIKRSDIIPLIHKAWTGSFARKEQNLHAIIARGWYHLDMRLLKDTDILNTRVAHVNTPERTTAASDDSGTPQTPRTAGTPKLVDCNATADNIGPLALLNMNVGNSEVMIDLVQYMRKNAGAQEALQERKRKVTLCGNAHEGFLKDSRFTAGGIFKSGQVHLGENVLAACKEMEAKKMEGSLNPIRKSIGALPYGSAFGRQRQTISQSGRISRLH</sequence>
<gene>
    <name evidence="2" type="ORF">CYCCA115_LOCUS1736</name>
</gene>
<feature type="region of interest" description="Disordered" evidence="1">
    <location>
        <begin position="70"/>
        <end position="92"/>
    </location>
</feature>
<dbReference type="AlphaFoldDB" id="A0AAD2FGI6"/>
<evidence type="ECO:0000256" key="1">
    <source>
        <dbReference type="SAM" id="MobiDB-lite"/>
    </source>
</evidence>
<feature type="compositionally biased region" description="Polar residues" evidence="1">
    <location>
        <begin position="70"/>
        <end position="88"/>
    </location>
</feature>
<protein>
    <submittedName>
        <fullName evidence="2">Uncharacterized protein</fullName>
    </submittedName>
</protein>
<accession>A0AAD2FGI6</accession>
<keyword evidence="3" id="KW-1185">Reference proteome</keyword>
<reference evidence="2" key="1">
    <citation type="submission" date="2023-08" db="EMBL/GenBank/DDBJ databases">
        <authorList>
            <person name="Audoor S."/>
            <person name="Bilcke G."/>
        </authorList>
    </citation>
    <scope>NUCLEOTIDE SEQUENCE</scope>
</reference>
<organism evidence="2 3">
    <name type="scientific">Cylindrotheca closterium</name>
    <dbReference type="NCBI Taxonomy" id="2856"/>
    <lineage>
        <taxon>Eukaryota</taxon>
        <taxon>Sar</taxon>
        <taxon>Stramenopiles</taxon>
        <taxon>Ochrophyta</taxon>
        <taxon>Bacillariophyta</taxon>
        <taxon>Bacillariophyceae</taxon>
        <taxon>Bacillariophycidae</taxon>
        <taxon>Bacillariales</taxon>
        <taxon>Bacillariaceae</taxon>
        <taxon>Cylindrotheca</taxon>
    </lineage>
</organism>
<name>A0AAD2FGI6_9STRA</name>
<comment type="caution">
    <text evidence="2">The sequence shown here is derived from an EMBL/GenBank/DDBJ whole genome shotgun (WGS) entry which is preliminary data.</text>
</comment>
<evidence type="ECO:0000313" key="2">
    <source>
        <dbReference type="EMBL" id="CAJ1929670.1"/>
    </source>
</evidence>
<dbReference type="EMBL" id="CAKOGP040000091">
    <property type="protein sequence ID" value="CAJ1929670.1"/>
    <property type="molecule type" value="Genomic_DNA"/>
</dbReference>
<proteinExistence type="predicted"/>
<evidence type="ECO:0000313" key="3">
    <source>
        <dbReference type="Proteomes" id="UP001295423"/>
    </source>
</evidence>